<gene>
    <name evidence="1" type="ORF">NCTC11685_06798</name>
</gene>
<evidence type="ECO:0000313" key="1">
    <source>
        <dbReference type="EMBL" id="STW79467.1"/>
    </source>
</evidence>
<evidence type="ECO:0000313" key="2">
    <source>
        <dbReference type="Proteomes" id="UP000254863"/>
    </source>
</evidence>
<organism evidence="1 2">
    <name type="scientific">Klebsiella michiganensis</name>
    <dbReference type="NCBI Taxonomy" id="1134687"/>
    <lineage>
        <taxon>Bacteria</taxon>
        <taxon>Pseudomonadati</taxon>
        <taxon>Pseudomonadota</taxon>
        <taxon>Gammaproteobacteria</taxon>
        <taxon>Enterobacterales</taxon>
        <taxon>Enterobacteriaceae</taxon>
        <taxon>Klebsiella/Raoultella group</taxon>
        <taxon>Klebsiella</taxon>
    </lineage>
</organism>
<accession>A0A7H4PM44</accession>
<name>A0A7H4PM44_9ENTR</name>
<protein>
    <submittedName>
        <fullName evidence="1">PAS/PAC sensor-containing diguanylate cyclase/phosphodiesterase</fullName>
    </submittedName>
</protein>
<dbReference type="AlphaFoldDB" id="A0A7H4PM44"/>
<sequence length="88" mass="9863">MTALSYSTQHYQVLWGSFRSESFTEQDTQFLGNGFRALISQHAAALRSGKSAYAGITRTRAGIAFIGIGLIRRRQGGYRCMMIRVAIW</sequence>
<dbReference type="EMBL" id="UGMS01000003">
    <property type="protein sequence ID" value="STW79467.1"/>
    <property type="molecule type" value="Genomic_DNA"/>
</dbReference>
<proteinExistence type="predicted"/>
<dbReference type="Proteomes" id="UP000254863">
    <property type="component" value="Unassembled WGS sequence"/>
</dbReference>
<reference evidence="1 2" key="1">
    <citation type="submission" date="2018-06" db="EMBL/GenBank/DDBJ databases">
        <authorList>
            <consortium name="Pathogen Informatics"/>
            <person name="Doyle S."/>
        </authorList>
    </citation>
    <scope>NUCLEOTIDE SEQUENCE [LARGE SCALE GENOMIC DNA]</scope>
    <source>
        <strain evidence="1 2">NCTC11685</strain>
    </source>
</reference>
<comment type="caution">
    <text evidence="1">The sequence shown here is derived from an EMBL/GenBank/DDBJ whole genome shotgun (WGS) entry which is preliminary data.</text>
</comment>